<protein>
    <submittedName>
        <fullName evidence="1">Uncharacterized protein</fullName>
    </submittedName>
</protein>
<dbReference type="Proteomes" id="UP000540989">
    <property type="component" value="Unassembled WGS sequence"/>
</dbReference>
<sequence>MFYAVHAPEPRIRIGPEALHAHLDWQIPYKAGFLRVNLTDLITGKPIKVMSTELSVGAGDAVRYMHGSEYSNQVLLIPPNEQVFLKVSAQGYESWPEGEA</sequence>
<evidence type="ECO:0000313" key="1">
    <source>
        <dbReference type="EMBL" id="MBB5061235.1"/>
    </source>
</evidence>
<reference evidence="1 2" key="1">
    <citation type="submission" date="2020-08" db="EMBL/GenBank/DDBJ databases">
        <title>Genomic Encyclopedia of Type Strains, Phase IV (KMG-V): Genome sequencing to study the core and pangenomes of soil and plant-associated prokaryotes.</title>
        <authorList>
            <person name="Whitman W."/>
        </authorList>
    </citation>
    <scope>NUCLEOTIDE SEQUENCE [LARGE SCALE GENOMIC DNA]</scope>
    <source>
        <strain evidence="1 2">M8UP14</strain>
    </source>
</reference>
<name>A0A7W8E8F6_9BACT</name>
<keyword evidence="2" id="KW-1185">Reference proteome</keyword>
<proteinExistence type="predicted"/>
<organism evidence="1 2">
    <name type="scientific">Granulicella aggregans</name>
    <dbReference type="NCBI Taxonomy" id="474949"/>
    <lineage>
        <taxon>Bacteria</taxon>
        <taxon>Pseudomonadati</taxon>
        <taxon>Acidobacteriota</taxon>
        <taxon>Terriglobia</taxon>
        <taxon>Terriglobales</taxon>
        <taxon>Acidobacteriaceae</taxon>
        <taxon>Granulicella</taxon>
    </lineage>
</organism>
<dbReference type="EMBL" id="JACHIP010000032">
    <property type="protein sequence ID" value="MBB5061235.1"/>
    <property type="molecule type" value="Genomic_DNA"/>
</dbReference>
<dbReference type="RefSeq" id="WP_184224016.1">
    <property type="nucleotide sequence ID" value="NZ_JACHIP010000032.1"/>
</dbReference>
<comment type="caution">
    <text evidence="1">The sequence shown here is derived from an EMBL/GenBank/DDBJ whole genome shotgun (WGS) entry which is preliminary data.</text>
</comment>
<accession>A0A7W8E8F6</accession>
<gene>
    <name evidence="1" type="ORF">HDF16_005971</name>
</gene>
<evidence type="ECO:0000313" key="2">
    <source>
        <dbReference type="Proteomes" id="UP000540989"/>
    </source>
</evidence>
<dbReference type="AlphaFoldDB" id="A0A7W8E8F6"/>